<name>A0A498KQQ0_MALDO</name>
<dbReference type="EMBL" id="RDQH01000327">
    <property type="protein sequence ID" value="RXI08784.1"/>
    <property type="molecule type" value="Genomic_DNA"/>
</dbReference>
<comment type="caution">
    <text evidence="4">The sequence shown here is derived from an EMBL/GenBank/DDBJ whole genome shotgun (WGS) entry which is preliminary data.</text>
</comment>
<evidence type="ECO:0000313" key="5">
    <source>
        <dbReference type="Proteomes" id="UP000290289"/>
    </source>
</evidence>
<dbReference type="Pfam" id="PF02458">
    <property type="entry name" value="Transferase"/>
    <property type="match status" value="1"/>
</dbReference>
<dbReference type="Proteomes" id="UP000290289">
    <property type="component" value="Chromosome 1"/>
</dbReference>
<dbReference type="InterPro" id="IPR023213">
    <property type="entry name" value="CAT-like_dom_sf"/>
</dbReference>
<gene>
    <name evidence="4" type="ORF">DVH24_022928</name>
</gene>
<dbReference type="AlphaFoldDB" id="A0A498KQQ0"/>
<dbReference type="InterPro" id="IPR050898">
    <property type="entry name" value="Plant_acyltransferase"/>
</dbReference>
<keyword evidence="2" id="KW-0808">Transferase</keyword>
<comment type="similarity">
    <text evidence="1">Belongs to the plant acyltransferase family.</text>
</comment>
<accession>A0A498KQQ0</accession>
<proteinExistence type="inferred from homology"/>
<evidence type="ECO:0000313" key="4">
    <source>
        <dbReference type="EMBL" id="RXI08784.1"/>
    </source>
</evidence>
<dbReference type="PANTHER" id="PTHR31147">
    <property type="entry name" value="ACYL TRANSFERASE 4"/>
    <property type="match status" value="1"/>
</dbReference>
<evidence type="ECO:0000256" key="2">
    <source>
        <dbReference type="ARBA" id="ARBA00022679"/>
    </source>
</evidence>
<dbReference type="OrthoDB" id="1862401at2759"/>
<reference evidence="4 5" key="1">
    <citation type="submission" date="2018-10" db="EMBL/GenBank/DDBJ databases">
        <title>A high-quality apple genome assembly.</title>
        <authorList>
            <person name="Hu J."/>
        </authorList>
    </citation>
    <scope>NUCLEOTIDE SEQUENCE [LARGE SCALE GENOMIC DNA]</scope>
    <source>
        <strain evidence="5">cv. HFTH1</strain>
        <tissue evidence="4">Young leaf</tissue>
    </source>
</reference>
<sequence length="456" mass="49902">MGSSVRVKEAVVVTPSAPTPPCILNLSAVDSQLFLRFTIEYLLVYTPCPELNQASTASRVKAALAQALVPYYPLAGRVRPKPDGFSLEVVCRAQGAVFIEAVSDNVAVSNFERAPRYVTEWRKLLSLQVADVFKGAPPLVVQLTWLKDGAAALGVGFNHCVCDGIGSAEFLNSFAGLAAGKRGFTSEFKPKPVWDRHLLDPQPVNRALNPCHHRIIKAASHPEFSKVPDVSGFVTRFANERLAPTSITFHKKHLIELKKLAVSTSRPSTSLSAYTSFEVLSAHVWRSWARALNLPPNQTLKILFSVNVRDRVRPSLPGGYYGNAFVLGCAQCSARELEEKGLWHAAELVKRAKERVEEEHVRRVVELVSGEGRACPDSVGVLIVSQWSRLGLERVDFGMGKPVHVGPVCSDRYCLFLPAGRSGDGDDEQGESVKVMVAVPTSAVDNYEMLVKSPYL</sequence>
<organism evidence="4 5">
    <name type="scientific">Malus domestica</name>
    <name type="common">Apple</name>
    <name type="synonym">Pyrus malus</name>
    <dbReference type="NCBI Taxonomy" id="3750"/>
    <lineage>
        <taxon>Eukaryota</taxon>
        <taxon>Viridiplantae</taxon>
        <taxon>Streptophyta</taxon>
        <taxon>Embryophyta</taxon>
        <taxon>Tracheophyta</taxon>
        <taxon>Spermatophyta</taxon>
        <taxon>Magnoliopsida</taxon>
        <taxon>eudicotyledons</taxon>
        <taxon>Gunneridae</taxon>
        <taxon>Pentapetalae</taxon>
        <taxon>rosids</taxon>
        <taxon>fabids</taxon>
        <taxon>Rosales</taxon>
        <taxon>Rosaceae</taxon>
        <taxon>Amygdaloideae</taxon>
        <taxon>Maleae</taxon>
        <taxon>Malus</taxon>
    </lineage>
</organism>
<evidence type="ECO:0000256" key="3">
    <source>
        <dbReference type="ARBA" id="ARBA00023315"/>
    </source>
</evidence>
<dbReference type="GO" id="GO:0009836">
    <property type="term" value="P:fruit ripening, climacteric"/>
    <property type="evidence" value="ECO:0007669"/>
    <property type="project" value="UniProtKB-ARBA"/>
</dbReference>
<keyword evidence="5" id="KW-1185">Reference proteome</keyword>
<dbReference type="GO" id="GO:0016746">
    <property type="term" value="F:acyltransferase activity"/>
    <property type="evidence" value="ECO:0007669"/>
    <property type="project" value="UniProtKB-KW"/>
</dbReference>
<dbReference type="SMR" id="A0A498KQQ0"/>
<dbReference type="Gene3D" id="3.30.559.10">
    <property type="entry name" value="Chloramphenicol acetyltransferase-like domain"/>
    <property type="match status" value="2"/>
</dbReference>
<dbReference type="PANTHER" id="PTHR31147:SF1">
    <property type="entry name" value="ACYL TRANSFERASE 4"/>
    <property type="match status" value="1"/>
</dbReference>
<protein>
    <submittedName>
        <fullName evidence="4">Uncharacterized protein</fullName>
    </submittedName>
</protein>
<keyword evidence="3" id="KW-0012">Acyltransferase</keyword>
<dbReference type="Gramene" id="mRNA:MD01G0125300">
    <property type="protein sequence ID" value="CDS:MD01G0125300.1"/>
    <property type="gene ID" value="MD01G0125300"/>
</dbReference>
<evidence type="ECO:0000256" key="1">
    <source>
        <dbReference type="ARBA" id="ARBA00009861"/>
    </source>
</evidence>